<dbReference type="RefSeq" id="WP_091940253.1">
    <property type="nucleotide sequence ID" value="NZ_FOEE01000002.1"/>
</dbReference>
<proteinExistence type="predicted"/>
<accession>A0A1H8QNI0</accession>
<protein>
    <submittedName>
        <fullName evidence="3">Amphi-Trp domain-containing protein</fullName>
    </submittedName>
</protein>
<evidence type="ECO:0000313" key="4">
    <source>
        <dbReference type="Proteomes" id="UP000198960"/>
    </source>
</evidence>
<dbReference type="Pfam" id="PF20068">
    <property type="entry name" value="Amphi-Trp"/>
    <property type="match status" value="1"/>
</dbReference>
<dbReference type="NCBIfam" id="TIGR04354">
    <property type="entry name" value="amphi-Trp"/>
    <property type="match status" value="1"/>
</dbReference>
<dbReference type="EMBL" id="FOEE01000002">
    <property type="protein sequence ID" value="SEO55760.1"/>
    <property type="molecule type" value="Genomic_DNA"/>
</dbReference>
<dbReference type="Proteomes" id="UP000198960">
    <property type="component" value="Unassembled WGS sequence"/>
</dbReference>
<dbReference type="STRING" id="673521.SAMN05660991_00707"/>
<evidence type="ECO:0000313" key="3">
    <source>
        <dbReference type="EMBL" id="SEO55760.1"/>
    </source>
</evidence>
<sequence>MSDVKVERKVTMARKEAARWVADLAEALAGEGRVTIRLAGSTVEMDVPDEVRCEAEVEVDGDEVELEFELKWSTAEPASGRAHANGSTAS</sequence>
<feature type="domain" description="Amphi-Trp" evidence="2">
    <location>
        <begin position="3"/>
        <end position="80"/>
    </location>
</feature>
<evidence type="ECO:0000256" key="1">
    <source>
        <dbReference type="SAM" id="MobiDB-lite"/>
    </source>
</evidence>
<dbReference type="OrthoDB" id="4868198at2"/>
<organism evidence="3 4">
    <name type="scientific">Trujillonella endophytica</name>
    <dbReference type="NCBI Taxonomy" id="673521"/>
    <lineage>
        <taxon>Bacteria</taxon>
        <taxon>Bacillati</taxon>
        <taxon>Actinomycetota</taxon>
        <taxon>Actinomycetes</taxon>
        <taxon>Geodermatophilales</taxon>
        <taxon>Geodermatophilaceae</taxon>
        <taxon>Trujillonella</taxon>
    </lineage>
</organism>
<feature type="region of interest" description="Disordered" evidence="1">
    <location>
        <begin position="71"/>
        <end position="90"/>
    </location>
</feature>
<name>A0A1H8QNI0_9ACTN</name>
<reference evidence="4" key="1">
    <citation type="submission" date="2016-10" db="EMBL/GenBank/DDBJ databases">
        <authorList>
            <person name="Varghese N."/>
            <person name="Submissions S."/>
        </authorList>
    </citation>
    <scope>NUCLEOTIDE SEQUENCE [LARGE SCALE GENOMIC DNA]</scope>
    <source>
        <strain evidence="4">DSM 45413</strain>
    </source>
</reference>
<evidence type="ECO:0000259" key="2">
    <source>
        <dbReference type="Pfam" id="PF20068"/>
    </source>
</evidence>
<gene>
    <name evidence="3" type="ORF">SAMN05660991_00707</name>
</gene>
<dbReference type="AlphaFoldDB" id="A0A1H8QNI0"/>
<dbReference type="InterPro" id="IPR027598">
    <property type="entry name" value="Amphi-Trp_dom"/>
</dbReference>
<keyword evidence="4" id="KW-1185">Reference proteome</keyword>